<dbReference type="RefSeq" id="WP_147149243.1">
    <property type="nucleotide sequence ID" value="NZ_BKAJ01000034.1"/>
</dbReference>
<keyword evidence="1" id="KW-0472">Membrane</keyword>
<evidence type="ECO:0000259" key="2">
    <source>
        <dbReference type="Pfam" id="PF13717"/>
    </source>
</evidence>
<evidence type="ECO:0000313" key="4">
    <source>
        <dbReference type="Proteomes" id="UP000321058"/>
    </source>
</evidence>
<reference evidence="3 4" key="1">
    <citation type="submission" date="2019-07" db="EMBL/GenBank/DDBJ databases">
        <title>Whole genome shotgun sequence of Reyranella soli NBRC 108950.</title>
        <authorList>
            <person name="Hosoyama A."/>
            <person name="Uohara A."/>
            <person name="Ohji S."/>
            <person name="Ichikawa N."/>
        </authorList>
    </citation>
    <scope>NUCLEOTIDE SEQUENCE [LARGE SCALE GENOMIC DNA]</scope>
    <source>
        <strain evidence="3 4">NBRC 108950</strain>
    </source>
</reference>
<name>A0A512N908_9HYPH</name>
<dbReference type="OrthoDB" id="7159357at2"/>
<dbReference type="Pfam" id="PF13717">
    <property type="entry name" value="Zn_ribbon_4"/>
    <property type="match status" value="1"/>
</dbReference>
<dbReference type="AlphaFoldDB" id="A0A512N908"/>
<comment type="caution">
    <text evidence="3">The sequence shown here is derived from an EMBL/GenBank/DDBJ whole genome shotgun (WGS) entry which is preliminary data.</text>
</comment>
<feature type="domain" description="Zinc finger/thioredoxin putative" evidence="2">
    <location>
        <begin position="1"/>
        <end position="35"/>
    </location>
</feature>
<organism evidence="3 4">
    <name type="scientific">Reyranella soli</name>
    <dbReference type="NCBI Taxonomy" id="1230389"/>
    <lineage>
        <taxon>Bacteria</taxon>
        <taxon>Pseudomonadati</taxon>
        <taxon>Pseudomonadota</taxon>
        <taxon>Alphaproteobacteria</taxon>
        <taxon>Hyphomicrobiales</taxon>
        <taxon>Reyranellaceae</taxon>
        <taxon>Reyranella</taxon>
    </lineage>
</organism>
<dbReference type="Proteomes" id="UP000321058">
    <property type="component" value="Unassembled WGS sequence"/>
</dbReference>
<keyword evidence="4" id="KW-1185">Reference proteome</keyword>
<feature type="transmembrane region" description="Helical" evidence="1">
    <location>
        <begin position="79"/>
        <end position="100"/>
    </location>
</feature>
<evidence type="ECO:0000313" key="3">
    <source>
        <dbReference type="EMBL" id="GEP55141.1"/>
    </source>
</evidence>
<keyword evidence="1" id="KW-0812">Transmembrane</keyword>
<dbReference type="InterPro" id="IPR011723">
    <property type="entry name" value="Znf/thioredoxin_put"/>
</dbReference>
<protein>
    <recommendedName>
        <fullName evidence="2">Zinc finger/thioredoxin putative domain-containing protein</fullName>
    </recommendedName>
</protein>
<keyword evidence="1" id="KW-1133">Transmembrane helix</keyword>
<gene>
    <name evidence="3" type="ORF">RSO01_23070</name>
</gene>
<proteinExistence type="predicted"/>
<evidence type="ECO:0000256" key="1">
    <source>
        <dbReference type="SAM" id="Phobius"/>
    </source>
</evidence>
<dbReference type="EMBL" id="BKAJ01000034">
    <property type="protein sequence ID" value="GEP55141.1"/>
    <property type="molecule type" value="Genomic_DNA"/>
</dbReference>
<dbReference type="NCBIfam" id="TIGR02098">
    <property type="entry name" value="MJ0042_CXXC"/>
    <property type="match status" value="1"/>
</dbReference>
<sequence>MQVTCPNCGARYAVDPLAIGPTGRTVQCARCSHRWYERPAPLAAVAPPPPRPVPDFVIRPPTYNSGLPALATPPPKTQWGQWLSIAGLAVVVLVIAAYAFRGEILAVLPSEWRDALHIDTLRSLFRQ</sequence>
<accession>A0A512N908</accession>